<name>A0A1Y2I810_TRAC3</name>
<accession>A0A1Y2I810</accession>
<sequence length="292" mass="30071">MLFSSLTRLSLLSLLALPAVLAAAGAPSPVPVAPTPVRRGLPELDFNPAHLTPRSLALNPADPTPRVLTNAQRLARGLPPRSPALNRHSRRARALAPRQSSAPCSLPQETGRIRAVGLPGDIYVARTDANGFGEYGMTDDPSQALSVVLHRCTSNSDPFQIEAVNGIAAYPYFGGVVGFANSDDNLGPGSSNYVYIAGTSSVPAGPAQPAPNAFTASTGLAEDVESTLWTLTDANVLVPTWINTDGTAAAPGTTLVYVQTGGAFALVGDVAAFVAQFGPATPVVSVSWCCGA</sequence>
<feature type="signal peptide" evidence="2">
    <location>
        <begin position="1"/>
        <end position="22"/>
    </location>
</feature>
<evidence type="ECO:0000256" key="2">
    <source>
        <dbReference type="SAM" id="SignalP"/>
    </source>
</evidence>
<dbReference type="EMBL" id="KZ084154">
    <property type="protein sequence ID" value="OSC97279.1"/>
    <property type="molecule type" value="Genomic_DNA"/>
</dbReference>
<keyword evidence="2" id="KW-0732">Signal</keyword>
<evidence type="ECO:0000313" key="4">
    <source>
        <dbReference type="Proteomes" id="UP000193067"/>
    </source>
</evidence>
<dbReference type="OrthoDB" id="4584900at2759"/>
<feature type="region of interest" description="Disordered" evidence="1">
    <location>
        <begin position="76"/>
        <end position="106"/>
    </location>
</feature>
<feature type="chain" id="PRO_5010989256" evidence="2">
    <location>
        <begin position="23"/>
        <end position="292"/>
    </location>
</feature>
<organism evidence="3 4">
    <name type="scientific">Trametes coccinea (strain BRFM310)</name>
    <name type="common">Pycnoporus coccineus</name>
    <dbReference type="NCBI Taxonomy" id="1353009"/>
    <lineage>
        <taxon>Eukaryota</taxon>
        <taxon>Fungi</taxon>
        <taxon>Dikarya</taxon>
        <taxon>Basidiomycota</taxon>
        <taxon>Agaricomycotina</taxon>
        <taxon>Agaricomycetes</taxon>
        <taxon>Polyporales</taxon>
        <taxon>Polyporaceae</taxon>
        <taxon>Trametes</taxon>
    </lineage>
</organism>
<gene>
    <name evidence="3" type="ORF">PYCCODRAFT_1419807</name>
</gene>
<dbReference type="Proteomes" id="UP000193067">
    <property type="component" value="Unassembled WGS sequence"/>
</dbReference>
<reference evidence="3 4" key="1">
    <citation type="journal article" date="2015" name="Biotechnol. Biofuels">
        <title>Enhanced degradation of softwood versus hardwood by the white-rot fungus Pycnoporus coccineus.</title>
        <authorList>
            <person name="Couturier M."/>
            <person name="Navarro D."/>
            <person name="Chevret D."/>
            <person name="Henrissat B."/>
            <person name="Piumi F."/>
            <person name="Ruiz-Duenas F.J."/>
            <person name="Martinez A.T."/>
            <person name="Grigoriev I.V."/>
            <person name="Riley R."/>
            <person name="Lipzen A."/>
            <person name="Berrin J.G."/>
            <person name="Master E.R."/>
            <person name="Rosso M.N."/>
        </authorList>
    </citation>
    <scope>NUCLEOTIDE SEQUENCE [LARGE SCALE GENOMIC DNA]</scope>
    <source>
        <strain evidence="3 4">BRFM310</strain>
    </source>
</reference>
<proteinExistence type="predicted"/>
<protein>
    <submittedName>
        <fullName evidence="3">Uncharacterized protein</fullName>
    </submittedName>
</protein>
<evidence type="ECO:0000313" key="3">
    <source>
        <dbReference type="EMBL" id="OSC97279.1"/>
    </source>
</evidence>
<dbReference type="AlphaFoldDB" id="A0A1Y2I810"/>
<dbReference type="STRING" id="1353009.A0A1Y2I810"/>
<evidence type="ECO:0000256" key="1">
    <source>
        <dbReference type="SAM" id="MobiDB-lite"/>
    </source>
</evidence>
<keyword evidence="4" id="KW-1185">Reference proteome</keyword>